<sequence>MTSFTISDSQLDELKGQVAVITGASSGIGLATLRRIIKHGGKVFACDVNPLPEPESSSVPFLKADVSSWKEQLDVFKATEKEYGKIDQVFANAGIGKSTTLLDDSVDENGDLLAPMLDTININLIGVIYTVKLAIHYIQKNPNGGSIVITASGSSFQRFPVEDYTSAKHAVLGLVRALQPQLHPKLPIRINAVAPSWTDTAIVPRTIVAALGESIVQSADVVARSVALLMADKRRHGELVYSAAGKFLEMENGTAGFHALTQQMLEFEEDEMEKLLAAERRVENVIDNMSEKERQHHTNRAPVTME</sequence>
<dbReference type="SUPFAM" id="SSF51735">
    <property type="entry name" value="NAD(P)-binding Rossmann-fold domains"/>
    <property type="match status" value="1"/>
</dbReference>
<dbReference type="PRINTS" id="PR00081">
    <property type="entry name" value="GDHRDH"/>
</dbReference>
<dbReference type="GO" id="GO:0016491">
    <property type="term" value="F:oxidoreductase activity"/>
    <property type="evidence" value="ECO:0007669"/>
    <property type="project" value="UniProtKB-KW"/>
</dbReference>
<proteinExistence type="inferred from homology"/>
<dbReference type="Pfam" id="PF00106">
    <property type="entry name" value="adh_short"/>
    <property type="match status" value="1"/>
</dbReference>
<dbReference type="Gene3D" id="3.40.50.720">
    <property type="entry name" value="NAD(P)-binding Rossmann-like Domain"/>
    <property type="match status" value="1"/>
</dbReference>
<dbReference type="Proteomes" id="UP000291422">
    <property type="component" value="Unassembled WGS sequence"/>
</dbReference>
<dbReference type="AlphaFoldDB" id="A0A4Q4N5X3"/>
<evidence type="ECO:0000256" key="1">
    <source>
        <dbReference type="ARBA" id="ARBA00006484"/>
    </source>
</evidence>
<feature type="coiled-coil region" evidence="4">
    <location>
        <begin position="265"/>
        <end position="295"/>
    </location>
</feature>
<keyword evidence="3" id="KW-0560">Oxidoreductase</keyword>
<dbReference type="InterPro" id="IPR002347">
    <property type="entry name" value="SDR_fam"/>
</dbReference>
<keyword evidence="2" id="KW-0521">NADP</keyword>
<evidence type="ECO:0000256" key="3">
    <source>
        <dbReference type="ARBA" id="ARBA00023002"/>
    </source>
</evidence>
<dbReference type="EMBL" id="PDXD01000038">
    <property type="protein sequence ID" value="RYN70658.1"/>
    <property type="molecule type" value="Genomic_DNA"/>
</dbReference>
<comment type="similarity">
    <text evidence="1">Belongs to the short-chain dehydrogenases/reductases (SDR) family.</text>
</comment>
<evidence type="ECO:0000256" key="4">
    <source>
        <dbReference type="SAM" id="Coils"/>
    </source>
</evidence>
<keyword evidence="4" id="KW-0175">Coiled coil</keyword>
<accession>A0A4Q4N5X3</accession>
<dbReference type="PANTHER" id="PTHR43180:SF11">
    <property type="entry name" value="NAD(P)-BINDING PROTEIN"/>
    <property type="match status" value="1"/>
</dbReference>
<comment type="caution">
    <text evidence="5">The sequence shown here is derived from an EMBL/GenBank/DDBJ whole genome shotgun (WGS) entry which is preliminary data.</text>
</comment>
<protein>
    <recommendedName>
        <fullName evidence="7">NAD(P)-binding protein</fullName>
    </recommendedName>
</protein>
<dbReference type="PROSITE" id="PS00061">
    <property type="entry name" value="ADH_SHORT"/>
    <property type="match status" value="1"/>
</dbReference>
<evidence type="ECO:0000313" key="6">
    <source>
        <dbReference type="Proteomes" id="UP000291422"/>
    </source>
</evidence>
<gene>
    <name evidence="5" type="ORF">AA0117_g10218</name>
</gene>
<evidence type="ECO:0000256" key="2">
    <source>
        <dbReference type="ARBA" id="ARBA00022857"/>
    </source>
</evidence>
<reference evidence="6" key="1">
    <citation type="journal article" date="2019" name="bioRxiv">
        <title>Genomics, evolutionary history and diagnostics of the Alternaria alternata species group including apple and Asian pear pathotypes.</title>
        <authorList>
            <person name="Armitage A.D."/>
            <person name="Cockerton H.M."/>
            <person name="Sreenivasaprasad S."/>
            <person name="Woodhall J.W."/>
            <person name="Lane C.R."/>
            <person name="Harrison R.J."/>
            <person name="Clarkson J.P."/>
        </authorList>
    </citation>
    <scope>NUCLEOTIDE SEQUENCE [LARGE SCALE GENOMIC DNA]</scope>
    <source>
        <strain evidence="6">FERA 1177</strain>
    </source>
</reference>
<organism evidence="5 6">
    <name type="scientific">Alternaria alternata</name>
    <name type="common">Alternaria rot fungus</name>
    <name type="synonym">Torula alternata</name>
    <dbReference type="NCBI Taxonomy" id="5599"/>
    <lineage>
        <taxon>Eukaryota</taxon>
        <taxon>Fungi</taxon>
        <taxon>Dikarya</taxon>
        <taxon>Ascomycota</taxon>
        <taxon>Pezizomycotina</taxon>
        <taxon>Dothideomycetes</taxon>
        <taxon>Pleosporomycetidae</taxon>
        <taxon>Pleosporales</taxon>
        <taxon>Pleosporineae</taxon>
        <taxon>Pleosporaceae</taxon>
        <taxon>Alternaria</taxon>
        <taxon>Alternaria sect. Alternaria</taxon>
        <taxon>Alternaria alternata complex</taxon>
    </lineage>
</organism>
<evidence type="ECO:0000313" key="5">
    <source>
        <dbReference type="EMBL" id="RYN70658.1"/>
    </source>
</evidence>
<dbReference type="PANTHER" id="PTHR43180">
    <property type="entry name" value="3-OXOACYL-(ACYL-CARRIER-PROTEIN) REDUCTASE (AFU_ORTHOLOGUE AFUA_6G11210)"/>
    <property type="match status" value="1"/>
</dbReference>
<dbReference type="InterPro" id="IPR020904">
    <property type="entry name" value="Sc_DH/Rdtase_CS"/>
</dbReference>
<dbReference type="InterPro" id="IPR036291">
    <property type="entry name" value="NAD(P)-bd_dom_sf"/>
</dbReference>
<dbReference type="VEuPathDB" id="FungiDB:CC77DRAFT_162771"/>
<name>A0A4Q4N5X3_ALTAL</name>
<evidence type="ECO:0008006" key="7">
    <source>
        <dbReference type="Google" id="ProtNLM"/>
    </source>
</evidence>